<sequence length="473" mass="46821">MRHTKFALAAMTLAVLAGCGGTDPKPGDQTIKNKYSSQVSFGDSLSDVGSYAVGTVALLKGGKFTINGDNTATASTLTGKNWTELVAAQLGVAAPCAALTGLDGDASKGFSVPQVAHANCYGYAQGGARVTNPVGPGNKLTGSPLGALTVPVTTQIDNHLKAVGGKFKGDEMVFVMAGGNDALFNLSKLSADATAAGTAAGAKAGAEAGAAAYVTSLVGQLAAGATSPQSAAAAIGLAAQTEAARSGSTQTSITQVAIGTAAVQPGNSAVGSPTVWQPMVAKATADATAAGTAAGNAAGAKAGADYAAAHGPELITAMATAGAELAALVKTKIIANGANYVTVNNLPDVATTPSGRAKPESQPLINAMVSAFNGALSTGLASESKVLIVDVFAVSHDQATNPGPYGLTNVVDPACNLTAPTNPLSSSLVCNGGNLKSGDVSHWSFADEVHPTPFNNLLLARYVAEKLVVKGWL</sequence>
<protein>
    <submittedName>
        <fullName evidence="3">Esterase</fullName>
    </submittedName>
    <submittedName>
        <fullName evidence="4">Phospholipase/lecithinase/hemolysin</fullName>
    </submittedName>
</protein>
<accession>A0AA41HFJ4</accession>
<dbReference type="EMBL" id="JAHTGR010000014">
    <property type="protein sequence ID" value="MBV6324077.1"/>
    <property type="molecule type" value="Genomic_DNA"/>
</dbReference>
<evidence type="ECO:0000256" key="2">
    <source>
        <dbReference type="SAM" id="SignalP"/>
    </source>
</evidence>
<evidence type="ECO:0000256" key="1">
    <source>
        <dbReference type="ARBA" id="ARBA00022801"/>
    </source>
</evidence>
<dbReference type="Proteomes" id="UP001162889">
    <property type="component" value="Unassembled WGS sequence"/>
</dbReference>
<feature type="signal peptide" evidence="2">
    <location>
        <begin position="1"/>
        <end position="17"/>
    </location>
</feature>
<dbReference type="Proteomes" id="UP001155901">
    <property type="component" value="Unassembled WGS sequence"/>
</dbReference>
<dbReference type="PROSITE" id="PS51257">
    <property type="entry name" value="PROKAR_LIPOPROTEIN"/>
    <property type="match status" value="1"/>
</dbReference>
<dbReference type="PANTHER" id="PTHR45648">
    <property type="entry name" value="GDSL LIPASE/ACYLHYDROLASE FAMILY PROTEIN (AFU_ORTHOLOGUE AFUA_4G14700)"/>
    <property type="match status" value="1"/>
</dbReference>
<dbReference type="PANTHER" id="PTHR45648:SF22">
    <property type="entry name" value="GDSL LIPASE_ACYLHYDROLASE FAMILY PROTEIN (AFU_ORTHOLOGUE AFUA_4G14700)"/>
    <property type="match status" value="1"/>
</dbReference>
<keyword evidence="2" id="KW-0732">Signal</keyword>
<feature type="chain" id="PRO_5041418876" evidence="2">
    <location>
        <begin position="18"/>
        <end position="473"/>
    </location>
</feature>
<reference evidence="4" key="2">
    <citation type="submission" date="2022-03" db="EMBL/GenBank/DDBJ databases">
        <title>Genome Encyclopedia of Bacteria and Archaea VI: Functional Genomics of Type Strains.</title>
        <authorList>
            <person name="Whitman W."/>
        </authorList>
    </citation>
    <scope>NUCLEOTIDE SEQUENCE</scope>
    <source>
        <strain evidence="4">HSC-15S17</strain>
    </source>
</reference>
<dbReference type="EMBL" id="JALJZU010000010">
    <property type="protein sequence ID" value="MCP2010940.1"/>
    <property type="molecule type" value="Genomic_DNA"/>
</dbReference>
<gene>
    <name evidence="3" type="ORF">KVP70_24365</name>
    <name evidence="4" type="ORF">L1274_004686</name>
</gene>
<dbReference type="InterPro" id="IPR051058">
    <property type="entry name" value="GDSL_Est/Lipase"/>
</dbReference>
<dbReference type="AlphaFoldDB" id="A0AA41HFJ4"/>
<reference evidence="3" key="1">
    <citation type="submission" date="2021-07" db="EMBL/GenBank/DDBJ databases">
        <title>Characterization of violacein-producing bacteria and related species.</title>
        <authorList>
            <person name="Wilson H.S."/>
            <person name="De Leon M.E."/>
        </authorList>
    </citation>
    <scope>NUCLEOTIDE SEQUENCE</scope>
    <source>
        <strain evidence="3">HSC-15S17</strain>
    </source>
</reference>
<dbReference type="GO" id="GO:0016787">
    <property type="term" value="F:hydrolase activity"/>
    <property type="evidence" value="ECO:0007669"/>
    <property type="project" value="UniProtKB-KW"/>
</dbReference>
<evidence type="ECO:0000313" key="5">
    <source>
        <dbReference type="Proteomes" id="UP001155901"/>
    </source>
</evidence>
<dbReference type="RefSeq" id="WP_217945020.1">
    <property type="nucleotide sequence ID" value="NZ_JAHTGR010000014.1"/>
</dbReference>
<comment type="caution">
    <text evidence="3">The sequence shown here is derived from an EMBL/GenBank/DDBJ whole genome shotgun (WGS) entry which is preliminary data.</text>
</comment>
<name>A0AA41HFJ4_9BURK</name>
<evidence type="ECO:0000313" key="4">
    <source>
        <dbReference type="EMBL" id="MCP2010940.1"/>
    </source>
</evidence>
<keyword evidence="1" id="KW-0378">Hydrolase</keyword>
<evidence type="ECO:0000313" key="3">
    <source>
        <dbReference type="EMBL" id="MBV6324077.1"/>
    </source>
</evidence>
<organism evidence="3 5">
    <name type="scientific">Duganella violaceipulchra</name>
    <dbReference type="NCBI Taxonomy" id="2849652"/>
    <lineage>
        <taxon>Bacteria</taxon>
        <taxon>Pseudomonadati</taxon>
        <taxon>Pseudomonadota</taxon>
        <taxon>Betaproteobacteria</taxon>
        <taxon>Burkholderiales</taxon>
        <taxon>Oxalobacteraceae</taxon>
        <taxon>Telluria group</taxon>
        <taxon>Duganella</taxon>
    </lineage>
</organism>
<proteinExistence type="predicted"/>
<evidence type="ECO:0000313" key="6">
    <source>
        <dbReference type="Proteomes" id="UP001162889"/>
    </source>
</evidence>
<keyword evidence="6" id="KW-1185">Reference proteome</keyword>